<name>A0A811LQM6_9BILA</name>
<feature type="transmembrane region" description="Helical" evidence="7">
    <location>
        <begin position="438"/>
        <end position="455"/>
    </location>
</feature>
<gene>
    <name evidence="8" type="ORF">BOKJ2_LOCUS13222</name>
</gene>
<dbReference type="GO" id="GO:0016020">
    <property type="term" value="C:membrane"/>
    <property type="evidence" value="ECO:0007669"/>
    <property type="project" value="UniProtKB-SubCell"/>
</dbReference>
<proteinExistence type="predicted"/>
<dbReference type="Proteomes" id="UP000783686">
    <property type="component" value="Unassembled WGS sequence"/>
</dbReference>
<dbReference type="GO" id="GO:0016746">
    <property type="term" value="F:acyltransferase activity"/>
    <property type="evidence" value="ECO:0007669"/>
    <property type="project" value="UniProtKB-KW"/>
</dbReference>
<keyword evidence="4 7" id="KW-1133">Transmembrane helix</keyword>
<reference evidence="8" key="1">
    <citation type="submission" date="2020-09" db="EMBL/GenBank/DDBJ databases">
        <authorList>
            <person name="Kikuchi T."/>
        </authorList>
    </citation>
    <scope>NUCLEOTIDE SEQUENCE</scope>
    <source>
        <strain evidence="8">SH1</strain>
    </source>
</reference>
<keyword evidence="6" id="KW-0012">Acyltransferase</keyword>
<protein>
    <submittedName>
        <fullName evidence="8">Uncharacterized protein</fullName>
    </submittedName>
</protein>
<keyword evidence="3 7" id="KW-0812">Transmembrane</keyword>
<feature type="transmembrane region" description="Helical" evidence="7">
    <location>
        <begin position="177"/>
        <end position="196"/>
    </location>
</feature>
<evidence type="ECO:0000256" key="2">
    <source>
        <dbReference type="ARBA" id="ARBA00022679"/>
    </source>
</evidence>
<dbReference type="AlphaFoldDB" id="A0A811LQM6"/>
<dbReference type="InterPro" id="IPR004299">
    <property type="entry name" value="MBOAT_fam"/>
</dbReference>
<accession>A0A811LQM6</accession>
<evidence type="ECO:0000256" key="6">
    <source>
        <dbReference type="ARBA" id="ARBA00023315"/>
    </source>
</evidence>
<keyword evidence="5 7" id="KW-0472">Membrane</keyword>
<feature type="transmembrane region" description="Helical" evidence="7">
    <location>
        <begin position="59"/>
        <end position="78"/>
    </location>
</feature>
<comment type="subcellular location">
    <subcellularLocation>
        <location evidence="1">Membrane</location>
        <topology evidence="1">Multi-pass membrane protein</topology>
    </subcellularLocation>
</comment>
<dbReference type="EMBL" id="CAJFDH010000006">
    <property type="protein sequence ID" value="CAD5229163.1"/>
    <property type="molecule type" value="Genomic_DNA"/>
</dbReference>
<dbReference type="Pfam" id="PF03062">
    <property type="entry name" value="MBOAT"/>
    <property type="match status" value="1"/>
</dbReference>
<keyword evidence="2" id="KW-0808">Transferase</keyword>
<comment type="caution">
    <text evidence="8">The sequence shown here is derived from an EMBL/GenBank/DDBJ whole genome shotgun (WGS) entry which is preliminary data.</text>
</comment>
<evidence type="ECO:0000256" key="3">
    <source>
        <dbReference type="ARBA" id="ARBA00022692"/>
    </source>
</evidence>
<evidence type="ECO:0000313" key="9">
    <source>
        <dbReference type="Proteomes" id="UP000614601"/>
    </source>
</evidence>
<dbReference type="PANTHER" id="PTHR13906:SF4">
    <property type="entry name" value="LYSOPHOSPHOLIPID ACYLTRANSFERASE 6"/>
    <property type="match status" value="1"/>
</dbReference>
<feature type="transmembrane region" description="Helical" evidence="7">
    <location>
        <begin position="99"/>
        <end position="118"/>
    </location>
</feature>
<feature type="transmembrane region" description="Helical" evidence="7">
    <location>
        <begin position="217"/>
        <end position="238"/>
    </location>
</feature>
<feature type="transmembrane region" description="Helical" evidence="7">
    <location>
        <begin position="402"/>
        <end position="426"/>
    </location>
</feature>
<dbReference type="PANTHER" id="PTHR13906">
    <property type="entry name" value="PORCUPINE"/>
    <property type="match status" value="1"/>
</dbReference>
<feature type="transmembrane region" description="Helical" evidence="7">
    <location>
        <begin position="358"/>
        <end position="381"/>
    </location>
</feature>
<dbReference type="GO" id="GO:0030258">
    <property type="term" value="P:lipid modification"/>
    <property type="evidence" value="ECO:0007669"/>
    <property type="project" value="TreeGrafter"/>
</dbReference>
<organism evidence="8 9">
    <name type="scientific">Bursaphelenchus okinawaensis</name>
    <dbReference type="NCBI Taxonomy" id="465554"/>
    <lineage>
        <taxon>Eukaryota</taxon>
        <taxon>Metazoa</taxon>
        <taxon>Ecdysozoa</taxon>
        <taxon>Nematoda</taxon>
        <taxon>Chromadorea</taxon>
        <taxon>Rhabditida</taxon>
        <taxon>Tylenchina</taxon>
        <taxon>Tylenchomorpha</taxon>
        <taxon>Aphelenchoidea</taxon>
        <taxon>Aphelenchoididae</taxon>
        <taxon>Bursaphelenchus</taxon>
    </lineage>
</organism>
<evidence type="ECO:0000256" key="4">
    <source>
        <dbReference type="ARBA" id="ARBA00022989"/>
    </source>
</evidence>
<keyword evidence="9" id="KW-1185">Reference proteome</keyword>
<dbReference type="Proteomes" id="UP000614601">
    <property type="component" value="Unassembled WGS sequence"/>
</dbReference>
<dbReference type="EMBL" id="CAJFCW020000006">
    <property type="protein sequence ID" value="CAG9125924.1"/>
    <property type="molecule type" value="Genomic_DNA"/>
</dbReference>
<evidence type="ECO:0000256" key="1">
    <source>
        <dbReference type="ARBA" id="ARBA00004141"/>
    </source>
</evidence>
<feature type="transmembrane region" description="Helical" evidence="7">
    <location>
        <begin position="27"/>
        <end position="47"/>
    </location>
</feature>
<dbReference type="OrthoDB" id="286734at2759"/>
<sequence>MPGVHTFYDGSRILEPVAEGIGVEVDILNLVFCQIISIPMAILYRNYLGPETVSRNIRLWSSTVVGLVLCYFCYGNAIKHPIALIAASYSIMRWSPSVYVHKLVFCFSMGYLIFIHWFRWYVLTSYSIDITGPMMVLTQKVTTMAFSLHDGKVKKTDELTPIQKREALNEMPSVLEYMSYLFHFQTILTGPLCFYADYIDFVDGKEMSEEERRKINVWQGALPKLLTSLVLMIIVAIFQNDYKPEIIVQPDKLLMPAYRWWMLYWFVIFLKRVQYYYAWTVADGIANLSGFGFNGYDEDHRPKWDLISNVHIMKFELAFNFKESLDNWNITTMYWLRRVAYERVPKKYGTVATYMLSAMWHGFFLGYYMTFLTGALMTLAARTARRCLRYRFQQTLFWSRTYDVITFLVTKTSMAYTTFPFVTLHLYPALYLYKQLNFSYHILALSIIFLLPLILPPQRRSNVVEARKIE</sequence>
<evidence type="ECO:0000256" key="5">
    <source>
        <dbReference type="ARBA" id="ARBA00023136"/>
    </source>
</evidence>
<dbReference type="InterPro" id="IPR049941">
    <property type="entry name" value="LPLAT_7/PORCN-like"/>
</dbReference>
<evidence type="ECO:0000313" key="8">
    <source>
        <dbReference type="EMBL" id="CAD5229163.1"/>
    </source>
</evidence>
<evidence type="ECO:0000256" key="7">
    <source>
        <dbReference type="SAM" id="Phobius"/>
    </source>
</evidence>